<dbReference type="SUPFAM" id="SSF47648">
    <property type="entry name" value="Nucleoside phosphorylase/phosphoribosyltransferase N-terminal domain"/>
    <property type="match status" value="1"/>
</dbReference>
<proteinExistence type="predicted"/>
<dbReference type="SUPFAM" id="SSF52418">
    <property type="entry name" value="Nucleoside phosphorylase/phosphoribosyltransferase catalytic domain"/>
    <property type="match status" value="1"/>
</dbReference>
<evidence type="ECO:0000259" key="3">
    <source>
        <dbReference type="Pfam" id="PF02885"/>
    </source>
</evidence>
<name>A0ABS9K0J4_9RHOO</name>
<protein>
    <submittedName>
        <fullName evidence="4">DNA-binding protein YbiB</fullName>
    </submittedName>
</protein>
<dbReference type="InterPro" id="IPR017459">
    <property type="entry name" value="Glycosyl_Trfase_fam3_N_dom"/>
</dbReference>
<dbReference type="PANTHER" id="PTHR43285:SF4">
    <property type="entry name" value="TRANSFERASE"/>
    <property type="match status" value="1"/>
</dbReference>
<dbReference type="InterPro" id="IPR005940">
    <property type="entry name" value="Anthranilate_Pribosyl_Tfrase"/>
</dbReference>
<dbReference type="InterPro" id="IPR036320">
    <property type="entry name" value="Glycosyl_Trfase_fam3_N_dom_sf"/>
</dbReference>
<keyword evidence="4" id="KW-0238">DNA-binding</keyword>
<evidence type="ECO:0000256" key="1">
    <source>
        <dbReference type="ARBA" id="ARBA00022676"/>
    </source>
</evidence>
<sequence>MVSYGQYIKEIGRGAHGARDLSREDAHQLYAAMLDGGVPDLELGAIILGLRVKGESLDEMLGFLEATDERTHHLDLPHGRGRPVVLPTYNGARKEANLTPLLALLLQRFGVPVLVHGLIEGFGRVTSAHVFRELGVMPAASTNQAQAALDEKGLAFMPLSALCPGIHNLLSLRSRMGVRNSAHSLVKLIDPFRGEAVLVAPATHPDFIELMRNIMLVRGQRGLLLRGTEGEPYANAKRRPRLEHLHDGVTDVLFEAEHESLRALPNLPEATDAASTARWIRRVLDKQIPLPKPIANQLACLLFASGYADDLNQAKAIVAVEATGLLVGGN</sequence>
<dbReference type="GO" id="GO:0003677">
    <property type="term" value="F:DNA binding"/>
    <property type="evidence" value="ECO:0007669"/>
    <property type="project" value="UniProtKB-KW"/>
</dbReference>
<accession>A0ABS9K0J4</accession>
<keyword evidence="5" id="KW-1185">Reference proteome</keyword>
<dbReference type="Proteomes" id="UP001165384">
    <property type="component" value="Unassembled WGS sequence"/>
</dbReference>
<evidence type="ECO:0000256" key="2">
    <source>
        <dbReference type="ARBA" id="ARBA00022679"/>
    </source>
</evidence>
<dbReference type="NCBIfam" id="NF006005">
    <property type="entry name" value="PRK08136.1"/>
    <property type="match status" value="1"/>
</dbReference>
<dbReference type="EMBL" id="JAKLTN010000001">
    <property type="protein sequence ID" value="MCG2576694.1"/>
    <property type="molecule type" value="Genomic_DNA"/>
</dbReference>
<organism evidence="4 5">
    <name type="scientific">Dechloromonas hankyongensis</name>
    <dbReference type="NCBI Taxonomy" id="2908002"/>
    <lineage>
        <taxon>Bacteria</taxon>
        <taxon>Pseudomonadati</taxon>
        <taxon>Pseudomonadota</taxon>
        <taxon>Betaproteobacteria</taxon>
        <taxon>Rhodocyclales</taxon>
        <taxon>Azonexaceae</taxon>
        <taxon>Dechloromonas</taxon>
    </lineage>
</organism>
<dbReference type="Pfam" id="PF02885">
    <property type="entry name" value="Glycos_trans_3N"/>
    <property type="match status" value="1"/>
</dbReference>
<dbReference type="Gene3D" id="3.40.1030.10">
    <property type="entry name" value="Nucleoside phosphorylase/phosphoribosyltransferase catalytic domain"/>
    <property type="match status" value="1"/>
</dbReference>
<keyword evidence="2" id="KW-0808">Transferase</keyword>
<feature type="domain" description="Glycosyl transferase family 3 N-terminal" evidence="3">
    <location>
        <begin position="6"/>
        <end position="67"/>
    </location>
</feature>
<keyword evidence="1" id="KW-0328">Glycosyltransferase</keyword>
<reference evidence="4" key="1">
    <citation type="submission" date="2022-01" db="EMBL/GenBank/DDBJ databases">
        <authorList>
            <person name="Jo J.-H."/>
            <person name="Im W.-T."/>
        </authorList>
    </citation>
    <scope>NUCLEOTIDE SEQUENCE</scope>
    <source>
        <strain evidence="4">XY25</strain>
    </source>
</reference>
<gene>
    <name evidence="4" type="primary">ybiB</name>
    <name evidence="4" type="ORF">LZ012_06765</name>
</gene>
<dbReference type="Gene3D" id="1.20.970.10">
    <property type="entry name" value="Transferase, Pyrimidine Nucleoside Phosphorylase, Chain C"/>
    <property type="match status" value="1"/>
</dbReference>
<dbReference type="RefSeq" id="WP_275708915.1">
    <property type="nucleotide sequence ID" value="NZ_JAKLTN010000001.1"/>
</dbReference>
<evidence type="ECO:0000313" key="5">
    <source>
        <dbReference type="Proteomes" id="UP001165384"/>
    </source>
</evidence>
<dbReference type="InterPro" id="IPR035902">
    <property type="entry name" value="Nuc_phospho_transferase"/>
</dbReference>
<evidence type="ECO:0000313" key="4">
    <source>
        <dbReference type="EMBL" id="MCG2576694.1"/>
    </source>
</evidence>
<comment type="caution">
    <text evidence="4">The sequence shown here is derived from an EMBL/GenBank/DDBJ whole genome shotgun (WGS) entry which is preliminary data.</text>
</comment>
<dbReference type="PANTHER" id="PTHR43285">
    <property type="entry name" value="ANTHRANILATE PHOSPHORIBOSYLTRANSFERASE"/>
    <property type="match status" value="1"/>
</dbReference>